<evidence type="ECO:0000313" key="2">
    <source>
        <dbReference type="Proteomes" id="UP000027135"/>
    </source>
</evidence>
<gene>
    <name evidence="1" type="ORF">L798_05265</name>
</gene>
<dbReference type="AlphaFoldDB" id="A0A067RKL3"/>
<dbReference type="EMBL" id="KK852621">
    <property type="protein sequence ID" value="KDR20030.1"/>
    <property type="molecule type" value="Genomic_DNA"/>
</dbReference>
<evidence type="ECO:0000313" key="1">
    <source>
        <dbReference type="EMBL" id="KDR20030.1"/>
    </source>
</evidence>
<sequence length="76" mass="8255">MVHQRQTGGVRLRRSCPATRVGYLCGGSEVRGHATPFPVGSYADPLRGNHLYRSAALRVPRPRLSSRGQQRGSPAS</sequence>
<reference evidence="1 2" key="1">
    <citation type="journal article" date="2014" name="Nat. Commun.">
        <title>Molecular traces of alternative social organization in a termite genome.</title>
        <authorList>
            <person name="Terrapon N."/>
            <person name="Li C."/>
            <person name="Robertson H.M."/>
            <person name="Ji L."/>
            <person name="Meng X."/>
            <person name="Booth W."/>
            <person name="Chen Z."/>
            <person name="Childers C.P."/>
            <person name="Glastad K.M."/>
            <person name="Gokhale K."/>
            <person name="Gowin J."/>
            <person name="Gronenberg W."/>
            <person name="Hermansen R.A."/>
            <person name="Hu H."/>
            <person name="Hunt B.G."/>
            <person name="Huylmans A.K."/>
            <person name="Khalil S.M."/>
            <person name="Mitchell R.D."/>
            <person name="Munoz-Torres M.C."/>
            <person name="Mustard J.A."/>
            <person name="Pan H."/>
            <person name="Reese J.T."/>
            <person name="Scharf M.E."/>
            <person name="Sun F."/>
            <person name="Vogel H."/>
            <person name="Xiao J."/>
            <person name="Yang W."/>
            <person name="Yang Z."/>
            <person name="Yang Z."/>
            <person name="Zhou J."/>
            <person name="Zhu J."/>
            <person name="Brent C.S."/>
            <person name="Elsik C.G."/>
            <person name="Goodisman M.A."/>
            <person name="Liberles D.A."/>
            <person name="Roe R.M."/>
            <person name="Vargo E.L."/>
            <person name="Vilcinskas A."/>
            <person name="Wang J."/>
            <person name="Bornberg-Bauer E."/>
            <person name="Korb J."/>
            <person name="Zhang G."/>
            <person name="Liebig J."/>
        </authorList>
    </citation>
    <scope>NUCLEOTIDE SEQUENCE [LARGE SCALE GENOMIC DNA]</scope>
    <source>
        <tissue evidence="1">Whole organism</tissue>
    </source>
</reference>
<protein>
    <submittedName>
        <fullName evidence="1">Uncharacterized protein</fullName>
    </submittedName>
</protein>
<keyword evidence="2" id="KW-1185">Reference proteome</keyword>
<organism evidence="1 2">
    <name type="scientific">Zootermopsis nevadensis</name>
    <name type="common">Dampwood termite</name>
    <dbReference type="NCBI Taxonomy" id="136037"/>
    <lineage>
        <taxon>Eukaryota</taxon>
        <taxon>Metazoa</taxon>
        <taxon>Ecdysozoa</taxon>
        <taxon>Arthropoda</taxon>
        <taxon>Hexapoda</taxon>
        <taxon>Insecta</taxon>
        <taxon>Pterygota</taxon>
        <taxon>Neoptera</taxon>
        <taxon>Polyneoptera</taxon>
        <taxon>Dictyoptera</taxon>
        <taxon>Blattodea</taxon>
        <taxon>Blattoidea</taxon>
        <taxon>Termitoidae</taxon>
        <taxon>Termopsidae</taxon>
        <taxon>Zootermopsis</taxon>
    </lineage>
</organism>
<proteinExistence type="predicted"/>
<accession>A0A067RKL3</accession>
<dbReference type="InParanoid" id="A0A067RKL3"/>
<name>A0A067RKL3_ZOONE</name>
<dbReference type="Proteomes" id="UP000027135">
    <property type="component" value="Unassembled WGS sequence"/>
</dbReference>